<gene>
    <name evidence="9" type="ORF">RM6536_0213</name>
</gene>
<evidence type="ECO:0000256" key="7">
    <source>
        <dbReference type="RuleBase" id="RU000477"/>
    </source>
</evidence>
<evidence type="ECO:0000256" key="8">
    <source>
        <dbReference type="SAM" id="Phobius"/>
    </source>
</evidence>
<dbReference type="InterPro" id="IPR050363">
    <property type="entry name" value="MIP/Aquaporin"/>
</dbReference>
<feature type="transmembrane region" description="Helical" evidence="8">
    <location>
        <begin position="115"/>
        <end position="137"/>
    </location>
</feature>
<reference evidence="10" key="1">
    <citation type="submission" date="2015-08" db="EMBL/GenBank/DDBJ databases">
        <title>Complete genome sequence of Rothia mucilaginosa strain NUM-Rm6536.</title>
        <authorList>
            <person name="Nambu T."/>
        </authorList>
    </citation>
    <scope>NUCLEOTIDE SEQUENCE [LARGE SCALE GENOMIC DNA]</scope>
    <source>
        <strain evidence="10">NUM-Rm6536</strain>
    </source>
</reference>
<feature type="transmembrane region" description="Helical" evidence="8">
    <location>
        <begin position="240"/>
        <end position="263"/>
    </location>
</feature>
<dbReference type="Gene3D" id="1.20.1080.10">
    <property type="entry name" value="Glycerol uptake facilitator protein"/>
    <property type="match status" value="1"/>
</dbReference>
<comment type="subcellular location">
    <subcellularLocation>
        <location evidence="1">Membrane</location>
        <topology evidence="1">Multi-pass membrane protein</topology>
    </subcellularLocation>
</comment>
<feature type="transmembrane region" description="Helical" evidence="8">
    <location>
        <begin position="31"/>
        <end position="52"/>
    </location>
</feature>
<dbReference type="EMBL" id="AP014938">
    <property type="protein sequence ID" value="BAS19460.1"/>
    <property type="molecule type" value="Genomic_DNA"/>
</dbReference>
<evidence type="ECO:0000256" key="3">
    <source>
        <dbReference type="ARBA" id="ARBA00022448"/>
    </source>
</evidence>
<sequence>MSLLASAGTVLAAGSSALVDASGAPTTLGIFASEFFGTFILILLGAGVCAAVTLKKSYAKDAGWGVITFGWGLAVFTAVYLSFHSGAHLNPAVTVGLATAGKDLATGVPATPGNIALYIVAQMLGAMAGATGAYLTYKKHFDEDPGDRLGIFATGPAIKSYGWNLLTEIIGTFVLIGWIIASGKTPAQTGPLAVALVVVSISMNLGGATGSAINPARDLGPRIAYTFLPIPGKTGSNWSYAWVPVVGPIIGAILAGLIVPAVLPL</sequence>
<feature type="transmembrane region" description="Helical" evidence="8">
    <location>
        <begin position="158"/>
        <end position="180"/>
    </location>
</feature>
<proteinExistence type="inferred from homology"/>
<dbReference type="PANTHER" id="PTHR43829:SF9">
    <property type="entry name" value="AQUAPORIN-9"/>
    <property type="match status" value="1"/>
</dbReference>
<evidence type="ECO:0000256" key="2">
    <source>
        <dbReference type="ARBA" id="ARBA00006175"/>
    </source>
</evidence>
<comment type="similarity">
    <text evidence="2 7">Belongs to the MIP/aquaporin (TC 1.A.8) family.</text>
</comment>
<dbReference type="RefSeq" id="WP_049345271.1">
    <property type="nucleotide sequence ID" value="NZ_AP014938.1"/>
</dbReference>
<dbReference type="PATRIC" id="fig|43675.28.peg.217"/>
<dbReference type="InterPro" id="IPR022357">
    <property type="entry name" value="MIP_CS"/>
</dbReference>
<dbReference type="SUPFAM" id="SSF81338">
    <property type="entry name" value="Aquaporin-like"/>
    <property type="match status" value="1"/>
</dbReference>
<evidence type="ECO:0000256" key="1">
    <source>
        <dbReference type="ARBA" id="ARBA00004141"/>
    </source>
</evidence>
<evidence type="ECO:0000313" key="10">
    <source>
        <dbReference type="Proteomes" id="UP000066203"/>
    </source>
</evidence>
<dbReference type="PROSITE" id="PS00221">
    <property type="entry name" value="MIP"/>
    <property type="match status" value="1"/>
</dbReference>
<dbReference type="InterPro" id="IPR000425">
    <property type="entry name" value="MIP"/>
</dbReference>
<dbReference type="GO" id="GO:0005886">
    <property type="term" value="C:plasma membrane"/>
    <property type="evidence" value="ECO:0007669"/>
    <property type="project" value="TreeGrafter"/>
</dbReference>
<protein>
    <submittedName>
        <fullName evidence="9">Glycerol uptake facilitator protein</fullName>
    </submittedName>
</protein>
<dbReference type="Proteomes" id="UP000066203">
    <property type="component" value="Chromosome"/>
</dbReference>
<evidence type="ECO:0000256" key="4">
    <source>
        <dbReference type="ARBA" id="ARBA00022692"/>
    </source>
</evidence>
<keyword evidence="4 7" id="KW-0812">Transmembrane</keyword>
<dbReference type="PANTHER" id="PTHR43829">
    <property type="entry name" value="AQUAPORIN OR AQUAGLYCEROPORIN RELATED"/>
    <property type="match status" value="1"/>
</dbReference>
<keyword evidence="6 8" id="KW-0472">Membrane</keyword>
<keyword evidence="5 8" id="KW-1133">Transmembrane helix</keyword>
<evidence type="ECO:0000313" key="9">
    <source>
        <dbReference type="EMBL" id="BAS19460.1"/>
    </source>
</evidence>
<dbReference type="AlphaFoldDB" id="A0A0K2RXE1"/>
<name>A0A0K2RXE1_9MICC</name>
<evidence type="ECO:0000256" key="5">
    <source>
        <dbReference type="ARBA" id="ARBA00022989"/>
    </source>
</evidence>
<dbReference type="Pfam" id="PF00230">
    <property type="entry name" value="MIP"/>
    <property type="match status" value="1"/>
</dbReference>
<feature type="transmembrane region" description="Helical" evidence="8">
    <location>
        <begin position="64"/>
        <end position="83"/>
    </location>
</feature>
<dbReference type="InterPro" id="IPR023271">
    <property type="entry name" value="Aquaporin-like"/>
</dbReference>
<feature type="transmembrane region" description="Helical" evidence="8">
    <location>
        <begin position="192"/>
        <end position="213"/>
    </location>
</feature>
<keyword evidence="3 7" id="KW-0813">Transport</keyword>
<organism evidence="9">
    <name type="scientific">Rothia mucilaginosa</name>
    <dbReference type="NCBI Taxonomy" id="43675"/>
    <lineage>
        <taxon>Bacteria</taxon>
        <taxon>Bacillati</taxon>
        <taxon>Actinomycetota</taxon>
        <taxon>Actinomycetes</taxon>
        <taxon>Micrococcales</taxon>
        <taxon>Micrococcaceae</taxon>
        <taxon>Rothia</taxon>
    </lineage>
</organism>
<dbReference type="PRINTS" id="PR00783">
    <property type="entry name" value="MINTRINSICP"/>
</dbReference>
<evidence type="ECO:0000256" key="6">
    <source>
        <dbReference type="ARBA" id="ARBA00023136"/>
    </source>
</evidence>
<accession>A0A0K2RXE1</accession>
<dbReference type="GO" id="GO:0015254">
    <property type="term" value="F:glycerol channel activity"/>
    <property type="evidence" value="ECO:0007669"/>
    <property type="project" value="TreeGrafter"/>
</dbReference>